<comment type="caution">
    <text evidence="1">The sequence shown here is derived from an EMBL/GenBank/DDBJ whole genome shotgun (WGS) entry which is preliminary data.</text>
</comment>
<evidence type="ECO:0000313" key="2">
    <source>
        <dbReference type="Proteomes" id="UP000319478"/>
    </source>
</evidence>
<dbReference type="EMBL" id="BJNN01000121">
    <property type="protein sequence ID" value="GEC64472.1"/>
    <property type="molecule type" value="Genomic_DNA"/>
</dbReference>
<dbReference type="RefSeq" id="WP_141312894.1">
    <property type="nucleotide sequence ID" value="NZ_BJNN01000121.1"/>
</dbReference>
<gene>
    <name evidence="1" type="ORF">GHA01_23210</name>
</gene>
<evidence type="ECO:0008006" key="3">
    <source>
        <dbReference type="Google" id="ProtNLM"/>
    </source>
</evidence>
<name>A0ABQ0SJE5_NOVHA</name>
<organism evidence="1 2">
    <name type="scientific">Novacetimonas hansenii</name>
    <name type="common">Komagataeibacter hansenii</name>
    <dbReference type="NCBI Taxonomy" id="436"/>
    <lineage>
        <taxon>Bacteria</taxon>
        <taxon>Pseudomonadati</taxon>
        <taxon>Pseudomonadota</taxon>
        <taxon>Alphaproteobacteria</taxon>
        <taxon>Acetobacterales</taxon>
        <taxon>Acetobacteraceae</taxon>
        <taxon>Novacetimonas</taxon>
    </lineage>
</organism>
<dbReference type="Proteomes" id="UP000319478">
    <property type="component" value="Unassembled WGS sequence"/>
</dbReference>
<keyword evidence="2" id="KW-1185">Reference proteome</keyword>
<protein>
    <recommendedName>
        <fullName evidence="3">Restriction endonuclease</fullName>
    </recommendedName>
</protein>
<reference evidence="1 2" key="1">
    <citation type="submission" date="2019-06" db="EMBL/GenBank/DDBJ databases">
        <title>Whole genome shotgun sequence of Komagataeibacter hansenii NBRC 14820.</title>
        <authorList>
            <person name="Hosoyama A."/>
            <person name="Uohara A."/>
            <person name="Ohji S."/>
            <person name="Ichikawa N."/>
        </authorList>
    </citation>
    <scope>NUCLEOTIDE SEQUENCE [LARGE SCALE GENOMIC DNA]</scope>
    <source>
        <strain evidence="1 2">NBRC 14820</strain>
    </source>
</reference>
<sequence>MDGEVKKTIKKEIGKYLYDLVKDLYSDSGDGIRAIQEPEITSRLCQRMEDKLDGKTIDGYKFHVIAQSLPDRGPQSIEKLIGADLFFSVSLHDEDGDGFDKGIFIQAKYDDNIDIDELKKSFEKMKKTSDKKSSYVWVYTKEGIKVLSEYQAKKITGNNLNGISPRSVSSFTGRILDCYAGSHDWGIQNNTSRRSAVATKLREVRAREILDIQIEKK</sequence>
<accession>A0ABQ0SJE5</accession>
<proteinExistence type="predicted"/>
<evidence type="ECO:0000313" key="1">
    <source>
        <dbReference type="EMBL" id="GEC64472.1"/>
    </source>
</evidence>